<evidence type="ECO:0000313" key="2">
    <source>
        <dbReference type="Proteomes" id="UP000029224"/>
    </source>
</evidence>
<reference evidence="1 2" key="2">
    <citation type="submission" date="2014-09" db="EMBL/GenBank/DDBJ databases">
        <authorList>
            <consortium name="NBRP consortium"/>
            <person name="Sawabe T."/>
            <person name="Meirelles P."/>
            <person name="Nakanishi M."/>
            <person name="Sayaka M."/>
            <person name="Hattori M."/>
            <person name="Ohkuma M."/>
        </authorList>
    </citation>
    <scope>NUCLEOTIDE SEQUENCE [LARGE SCALE GENOMIC DNA]</scope>
    <source>
        <strain evidence="1 2">JCM 19240</strain>
    </source>
</reference>
<dbReference type="EMBL" id="BBMT01000033">
    <property type="protein sequence ID" value="GAL38265.1"/>
    <property type="molecule type" value="Genomic_DNA"/>
</dbReference>
<proteinExistence type="predicted"/>
<comment type="caution">
    <text evidence="1">The sequence shown here is derived from an EMBL/GenBank/DDBJ whole genome shotgun (WGS) entry which is preliminary data.</text>
</comment>
<gene>
    <name evidence="1" type="ORF">JCM19240_3976</name>
</gene>
<name>A0A090TEC0_9VIBR</name>
<reference evidence="1 2" key="1">
    <citation type="submission" date="2014-09" db="EMBL/GenBank/DDBJ databases">
        <title>Vibrio maritimus JCM 19240. (C210) whole genome shotgun sequence.</title>
        <authorList>
            <person name="Sawabe T."/>
            <person name="Meirelles P."/>
            <person name="Nakanishi M."/>
            <person name="Sayaka M."/>
            <person name="Hattori M."/>
            <person name="Ohkuma M."/>
        </authorList>
    </citation>
    <scope>NUCLEOTIDE SEQUENCE [LARGE SCALE GENOMIC DNA]</scope>
    <source>
        <strain evidence="1 2">JCM 19240</strain>
    </source>
</reference>
<keyword evidence="2" id="KW-1185">Reference proteome</keyword>
<dbReference type="AlphaFoldDB" id="A0A090TEC0"/>
<organism evidence="1 2">
    <name type="scientific">Vibrio maritimus</name>
    <dbReference type="NCBI Taxonomy" id="990268"/>
    <lineage>
        <taxon>Bacteria</taxon>
        <taxon>Pseudomonadati</taxon>
        <taxon>Pseudomonadota</taxon>
        <taxon>Gammaproteobacteria</taxon>
        <taxon>Vibrionales</taxon>
        <taxon>Vibrionaceae</taxon>
        <taxon>Vibrio</taxon>
    </lineage>
</organism>
<protein>
    <submittedName>
        <fullName evidence="1">Uncharacterized protein</fullName>
    </submittedName>
</protein>
<sequence>MQTLDKQTATAIIEAATRAGMTFGRFAVVFNAVRRSPAAKLHKKYKSAKGWEHSLPWGFKFELGGKVYQCFDAFRGGNKTSNVIIKEVAA</sequence>
<evidence type="ECO:0000313" key="1">
    <source>
        <dbReference type="EMBL" id="GAL38265.1"/>
    </source>
</evidence>
<accession>A0A090TEC0</accession>
<dbReference type="Proteomes" id="UP000029224">
    <property type="component" value="Unassembled WGS sequence"/>
</dbReference>